<comment type="caution">
    <text evidence="4">The sequence shown here is derived from an EMBL/GenBank/DDBJ whole genome shotgun (WGS) entry which is preliminary data.</text>
</comment>
<feature type="domain" description="Fibronectin type-III" evidence="3">
    <location>
        <begin position="14"/>
        <end position="73"/>
    </location>
</feature>
<dbReference type="AlphaFoldDB" id="A0A5J5D662"/>
<evidence type="ECO:0000256" key="2">
    <source>
        <dbReference type="SAM" id="SignalP"/>
    </source>
</evidence>
<dbReference type="Pfam" id="PF01108">
    <property type="entry name" value="Tissue_fac"/>
    <property type="match status" value="1"/>
</dbReference>
<accession>A0A5J5D662</accession>
<feature type="region of interest" description="Disordered" evidence="1">
    <location>
        <begin position="469"/>
        <end position="512"/>
    </location>
</feature>
<gene>
    <name evidence="4" type="ORF">FQN60_001634</name>
</gene>
<evidence type="ECO:0000313" key="5">
    <source>
        <dbReference type="Proteomes" id="UP000327493"/>
    </source>
</evidence>
<feature type="compositionally biased region" description="Polar residues" evidence="1">
    <location>
        <begin position="265"/>
        <end position="274"/>
    </location>
</feature>
<feature type="compositionally biased region" description="Polar residues" evidence="1">
    <location>
        <begin position="305"/>
        <end position="322"/>
    </location>
</feature>
<dbReference type="GO" id="GO:0004896">
    <property type="term" value="F:cytokine receptor activity"/>
    <property type="evidence" value="ECO:0007669"/>
    <property type="project" value="TreeGrafter"/>
</dbReference>
<dbReference type="EMBL" id="VOFY01000011">
    <property type="protein sequence ID" value="KAA8588440.1"/>
    <property type="molecule type" value="Genomic_DNA"/>
</dbReference>
<evidence type="ECO:0000259" key="3">
    <source>
        <dbReference type="Pfam" id="PF01108"/>
    </source>
</evidence>
<feature type="region of interest" description="Disordered" evidence="1">
    <location>
        <begin position="258"/>
        <end position="337"/>
    </location>
</feature>
<dbReference type="Gene3D" id="2.60.40.10">
    <property type="entry name" value="Immunoglobulins"/>
    <property type="match status" value="1"/>
</dbReference>
<dbReference type="Proteomes" id="UP000327493">
    <property type="component" value="Chromosome 11"/>
</dbReference>
<dbReference type="GO" id="GO:0005886">
    <property type="term" value="C:plasma membrane"/>
    <property type="evidence" value="ECO:0007669"/>
    <property type="project" value="TreeGrafter"/>
</dbReference>
<sequence length="512" mass="56459">MNCLPFAPYVILLLDSVLGSLLAPVNLSINSLNFHHVLRWDPGPGTPPGTLYKIIKRVNKRERPQCTNRTSVRIRLPRNVKYALTVQASCNQSVSPESSKLYFYPYRETTIGPPEVSLTGGGSYILINISLPVAQKIMTRGDLYPRFEILWKKSNTTVIGTEYCVQVHTKITGNDHTTESAWNCAFTSSVEPREPVEGAVAASLILAIGVLMSSLFCLHYTGYLCKLNALPRVLHDAVHLGHTLTPEKTTPDNISISAGVEKQRNFNNPRTPQPATRDGNSDEEDEVEEEEEEHVYMDRDVELSSGESPCKSSVDVSGNSKVAASGGSGSLTGETEVQDTKLEVEVTHGCLDQNEDKAEGAKVSLMPEVSLLPEVHVTVEEDEVKERVSESSGNINLFSVTLAALAVCEEGLEEEEEENTGDSLADFFSDVEPLLPADSKWTLTHRDSQTESDDQTTVALMLHAQDFTATGSEGRHAHSLSCDGEHEETQEEEEEEEEEDEEEEFSGYMRHT</sequence>
<keyword evidence="2" id="KW-0732">Signal</keyword>
<feature type="signal peptide" evidence="2">
    <location>
        <begin position="1"/>
        <end position="19"/>
    </location>
</feature>
<dbReference type="InterPro" id="IPR050650">
    <property type="entry name" value="Type-II_Cytokine-TF_Rcpt"/>
</dbReference>
<feature type="compositionally biased region" description="Acidic residues" evidence="1">
    <location>
        <begin position="485"/>
        <end position="505"/>
    </location>
</feature>
<name>A0A5J5D662_9PERO</name>
<feature type="chain" id="PRO_5023900747" description="Fibronectin type-III domain-containing protein" evidence="2">
    <location>
        <begin position="20"/>
        <end position="512"/>
    </location>
</feature>
<dbReference type="PANTHER" id="PTHR20859">
    <property type="entry name" value="INTERFERON/INTERLEUKIN RECEPTOR"/>
    <property type="match status" value="1"/>
</dbReference>
<dbReference type="InterPro" id="IPR036116">
    <property type="entry name" value="FN3_sf"/>
</dbReference>
<reference evidence="4 5" key="1">
    <citation type="submission" date="2019-08" db="EMBL/GenBank/DDBJ databases">
        <title>A chromosome-level genome assembly, high-density linkage maps, and genome scans reveal the genomic architecture of hybrid incompatibilities underlying speciation via character displacement in darters (Percidae: Etheostominae).</title>
        <authorList>
            <person name="Moran R.L."/>
            <person name="Catchen J.M."/>
            <person name="Fuller R.C."/>
        </authorList>
    </citation>
    <scope>NUCLEOTIDE SEQUENCE [LARGE SCALE GENOMIC DNA]</scope>
    <source>
        <strain evidence="4">EspeVRDwgs_2016</strain>
        <tissue evidence="4">Muscle</tissue>
    </source>
</reference>
<dbReference type="SUPFAM" id="SSF49265">
    <property type="entry name" value="Fibronectin type III"/>
    <property type="match status" value="2"/>
</dbReference>
<proteinExistence type="predicted"/>
<evidence type="ECO:0000313" key="4">
    <source>
        <dbReference type="EMBL" id="KAA8588440.1"/>
    </source>
</evidence>
<dbReference type="InterPro" id="IPR013783">
    <property type="entry name" value="Ig-like_fold"/>
</dbReference>
<evidence type="ECO:0000256" key="1">
    <source>
        <dbReference type="SAM" id="MobiDB-lite"/>
    </source>
</evidence>
<keyword evidence="5" id="KW-1185">Reference proteome</keyword>
<organism evidence="4 5">
    <name type="scientific">Etheostoma spectabile</name>
    <name type="common">orangethroat darter</name>
    <dbReference type="NCBI Taxonomy" id="54343"/>
    <lineage>
        <taxon>Eukaryota</taxon>
        <taxon>Metazoa</taxon>
        <taxon>Chordata</taxon>
        <taxon>Craniata</taxon>
        <taxon>Vertebrata</taxon>
        <taxon>Euteleostomi</taxon>
        <taxon>Actinopterygii</taxon>
        <taxon>Neopterygii</taxon>
        <taxon>Teleostei</taxon>
        <taxon>Neoteleostei</taxon>
        <taxon>Acanthomorphata</taxon>
        <taxon>Eupercaria</taxon>
        <taxon>Perciformes</taxon>
        <taxon>Percoidei</taxon>
        <taxon>Percidae</taxon>
        <taxon>Etheostomatinae</taxon>
        <taxon>Etheostoma</taxon>
    </lineage>
</organism>
<feature type="compositionally biased region" description="Acidic residues" evidence="1">
    <location>
        <begin position="281"/>
        <end position="293"/>
    </location>
</feature>
<dbReference type="InterPro" id="IPR003961">
    <property type="entry name" value="FN3_dom"/>
</dbReference>
<protein>
    <recommendedName>
        <fullName evidence="3">Fibronectin type-III domain-containing protein</fullName>
    </recommendedName>
</protein>
<dbReference type="PANTHER" id="PTHR20859:SF84">
    <property type="entry name" value="INTERFERON ALPHA_BETA RECEPTOR 2"/>
    <property type="match status" value="1"/>
</dbReference>